<sequence>MQLHQAKRGNTKLKIGLSGASGVGKTYSALLLAYGITTDWSKVAIIDTENGSSNLYAHLGNFNVLSLIAPYSPEKYIEAITACEKAAMEVIIIDSVSNEWKGSGGCLDIHRKLGGRFQDWSTVTPKHQAFVDKIIHSNVHIITTVRRKIEYVTGLDGRGKMTVTKLGTKEEMRNGFEYDLTLNFELLNEKHLARVTKDRTGLFKEMNDFIINTTTGKKLAEWSKENINLSEIFIEIDSCSALEGLQHIYSKYPNLKNQIKERILQRKAEIEALKNQIINSDQIQNSK</sequence>
<evidence type="ECO:0000313" key="2">
    <source>
        <dbReference type="EMBL" id="AIZ41221.1"/>
    </source>
</evidence>
<organism evidence="2 3">
    <name type="scientific">Cellulophaga baltica 18</name>
    <dbReference type="NCBI Taxonomy" id="1348584"/>
    <lineage>
        <taxon>Bacteria</taxon>
        <taxon>Pseudomonadati</taxon>
        <taxon>Bacteroidota</taxon>
        <taxon>Flavobacteriia</taxon>
        <taxon>Flavobacteriales</taxon>
        <taxon>Flavobacteriaceae</taxon>
        <taxon>Cellulophaga</taxon>
    </lineage>
</organism>
<dbReference type="SUPFAM" id="SSF52540">
    <property type="entry name" value="P-loop containing nucleoside triphosphate hydrolases"/>
    <property type="match status" value="1"/>
</dbReference>
<name>A0AAU8RLP3_9FLAO</name>
<dbReference type="SMART" id="SM00382">
    <property type="entry name" value="AAA"/>
    <property type="match status" value="1"/>
</dbReference>
<dbReference type="InterPro" id="IPR003593">
    <property type="entry name" value="AAA+_ATPase"/>
</dbReference>
<accession>A0AAU8RLP3</accession>
<dbReference type="Proteomes" id="UP000030786">
    <property type="component" value="Chromosome"/>
</dbReference>
<evidence type="ECO:0000313" key="3">
    <source>
        <dbReference type="Proteomes" id="UP000030786"/>
    </source>
</evidence>
<protein>
    <submittedName>
        <fullName evidence="2">ATPase AAA</fullName>
    </submittedName>
</protein>
<dbReference type="AlphaFoldDB" id="A0AAU8RLP3"/>
<proteinExistence type="predicted"/>
<dbReference type="InterPro" id="IPR027417">
    <property type="entry name" value="P-loop_NTPase"/>
</dbReference>
<feature type="domain" description="AAA+ ATPase" evidence="1">
    <location>
        <begin position="11"/>
        <end position="176"/>
    </location>
</feature>
<dbReference type="GeneID" id="78060348"/>
<reference evidence="2 3" key="1">
    <citation type="journal article" date="2014" name="Environ. Microbiol.">
        <title>Contrasting genomic patterns and infection strategies of two co-existing Bacteroidetes podovirus genera.</title>
        <authorList>
            <person name="Holmfeldt K."/>
            <person name="Howard-Varona C."/>
            <person name="Solonenko N."/>
            <person name="Sullivan M.B."/>
        </authorList>
    </citation>
    <scope>NUCLEOTIDE SEQUENCE [LARGE SCALE GENOMIC DNA]</scope>
    <source>
        <strain evidence="2 3">18</strain>
    </source>
</reference>
<gene>
    <name evidence="2" type="ORF">M666_06330</name>
</gene>
<dbReference type="Pfam" id="PF13479">
    <property type="entry name" value="AAA_24"/>
    <property type="match status" value="1"/>
</dbReference>
<dbReference type="KEGG" id="cbat:M666_06330"/>
<evidence type="ECO:0000259" key="1">
    <source>
        <dbReference type="SMART" id="SM00382"/>
    </source>
</evidence>
<dbReference type="RefSeq" id="WP_029447315.1">
    <property type="nucleotide sequence ID" value="NZ_CP009976.1"/>
</dbReference>
<dbReference type="Gene3D" id="3.40.50.300">
    <property type="entry name" value="P-loop containing nucleotide triphosphate hydrolases"/>
    <property type="match status" value="1"/>
</dbReference>
<dbReference type="EMBL" id="CP009976">
    <property type="protein sequence ID" value="AIZ41221.1"/>
    <property type="molecule type" value="Genomic_DNA"/>
</dbReference>